<name>A0A9Q3PUX9_9BASI</name>
<dbReference type="OrthoDB" id="2506989at2759"/>
<dbReference type="AlphaFoldDB" id="A0A9Q3PUX9"/>
<sequence>MPQDINAPLGRPPLSREPYNTPLSPKPPKFMVKSKMTQGRFELINLGPPVWLSVEERSLLMIFIDLRKKSIAFNAEERGLLKYSYGKAYEIPVIPHTPWKRKPVPIPKPVLPQFI</sequence>
<reference evidence="2" key="1">
    <citation type="submission" date="2021-03" db="EMBL/GenBank/DDBJ databases">
        <title>Draft genome sequence of rust myrtle Austropuccinia psidii MF-1, a brazilian biotype.</title>
        <authorList>
            <person name="Quecine M.C."/>
            <person name="Pachon D.M.R."/>
            <person name="Bonatelli M.L."/>
            <person name="Correr F.H."/>
            <person name="Franceschini L.M."/>
            <person name="Leite T.F."/>
            <person name="Margarido G.R.A."/>
            <person name="Almeida C.A."/>
            <person name="Ferrarezi J.A."/>
            <person name="Labate C.A."/>
        </authorList>
    </citation>
    <scope>NUCLEOTIDE SEQUENCE</scope>
    <source>
        <strain evidence="2">MF-1</strain>
    </source>
</reference>
<keyword evidence="3" id="KW-1185">Reference proteome</keyword>
<gene>
    <name evidence="2" type="ORF">O181_113966</name>
</gene>
<dbReference type="EMBL" id="AVOT02093774">
    <property type="protein sequence ID" value="MBW0574251.1"/>
    <property type="molecule type" value="Genomic_DNA"/>
</dbReference>
<comment type="caution">
    <text evidence="2">The sequence shown here is derived from an EMBL/GenBank/DDBJ whole genome shotgun (WGS) entry which is preliminary data.</text>
</comment>
<feature type="region of interest" description="Disordered" evidence="1">
    <location>
        <begin position="1"/>
        <end position="29"/>
    </location>
</feature>
<accession>A0A9Q3PUX9</accession>
<evidence type="ECO:0000313" key="3">
    <source>
        <dbReference type="Proteomes" id="UP000765509"/>
    </source>
</evidence>
<evidence type="ECO:0000256" key="1">
    <source>
        <dbReference type="SAM" id="MobiDB-lite"/>
    </source>
</evidence>
<organism evidence="2 3">
    <name type="scientific">Austropuccinia psidii MF-1</name>
    <dbReference type="NCBI Taxonomy" id="1389203"/>
    <lineage>
        <taxon>Eukaryota</taxon>
        <taxon>Fungi</taxon>
        <taxon>Dikarya</taxon>
        <taxon>Basidiomycota</taxon>
        <taxon>Pucciniomycotina</taxon>
        <taxon>Pucciniomycetes</taxon>
        <taxon>Pucciniales</taxon>
        <taxon>Sphaerophragmiaceae</taxon>
        <taxon>Austropuccinia</taxon>
    </lineage>
</organism>
<dbReference type="Proteomes" id="UP000765509">
    <property type="component" value="Unassembled WGS sequence"/>
</dbReference>
<protein>
    <submittedName>
        <fullName evidence="2">Uncharacterized protein</fullName>
    </submittedName>
</protein>
<evidence type="ECO:0000313" key="2">
    <source>
        <dbReference type="EMBL" id="MBW0574251.1"/>
    </source>
</evidence>
<proteinExistence type="predicted"/>